<gene>
    <name evidence="2" type="ORF">STCU_09291</name>
</gene>
<feature type="region of interest" description="Disordered" evidence="1">
    <location>
        <begin position="651"/>
        <end position="672"/>
    </location>
</feature>
<evidence type="ECO:0000313" key="3">
    <source>
        <dbReference type="Proteomes" id="UP000015354"/>
    </source>
</evidence>
<feature type="region of interest" description="Disordered" evidence="1">
    <location>
        <begin position="1"/>
        <end position="23"/>
    </location>
</feature>
<evidence type="ECO:0000313" key="2">
    <source>
        <dbReference type="EMBL" id="EPY19798.1"/>
    </source>
</evidence>
<evidence type="ECO:0008006" key="4">
    <source>
        <dbReference type="Google" id="ProtNLM"/>
    </source>
</evidence>
<accession>S9TTE2</accession>
<dbReference type="InterPro" id="IPR013783">
    <property type="entry name" value="Ig-like_fold"/>
</dbReference>
<dbReference type="EMBL" id="ATMH01009291">
    <property type="protein sequence ID" value="EPY19798.1"/>
    <property type="molecule type" value="Genomic_DNA"/>
</dbReference>
<dbReference type="GO" id="GO:0005930">
    <property type="term" value="C:axoneme"/>
    <property type="evidence" value="ECO:0007669"/>
    <property type="project" value="TreeGrafter"/>
</dbReference>
<organism evidence="2 3">
    <name type="scientific">Strigomonas culicis</name>
    <dbReference type="NCBI Taxonomy" id="28005"/>
    <lineage>
        <taxon>Eukaryota</taxon>
        <taxon>Discoba</taxon>
        <taxon>Euglenozoa</taxon>
        <taxon>Kinetoplastea</taxon>
        <taxon>Metakinetoplastina</taxon>
        <taxon>Trypanosomatida</taxon>
        <taxon>Trypanosomatidae</taxon>
        <taxon>Strigomonadinae</taxon>
        <taxon>Strigomonas</taxon>
    </lineage>
</organism>
<sequence length="1650" mass="179997">MLLSNMSFGPAATTTQSAAPPPNTVQLPLTLVGTTSTRAFTVRNTGTLAAHVCLSILSEGDDNDGLIVERREEDVTIMPDSQEEFRITYTPTRVGKSTIRLRATLRHNPFENKELNIEAESFAQAISFENIEPAYPDLLNLGSCYPNVEKTYTFDMRNNSAHNVRYEWQADTTNTCSVEFVPRMGHLGPGAARPVTVHLTRGDANAARHVAQTTVQVQSVELMSEAQWDSTMVDQKWIVVNDGPDRQLYGSTGRRNLKKVMEPVAEPPYRVLEHLSVAQRLLLAYTCDSPTYELSLVDTENEGRVVAQFESIAFPTTKMFQRRVVTLRVKNTGTVALPYEMIVEAAAGSSGVAESPRTAGASPDAEGAIESGTLREGSFLPVGSDFEVEPDTAGSIAVDAEKDFSIVFSPHASGPAAPMSLLCYFPHVAELAQRRVPLLGSGECPLVHVQVPPSAYLSLRIDGEAGPSVNPDSTVLEFLTRGLHTQVATRFQVYNPTASPYNFLWSDKSLSESLSPFQCLTPSGTVAAGRSVEMAFEFIGETLGVREREWSLSIVGKDVTIPFLLVGRTVDPHVFFNSTKIQFGNVNLGGKVEKIIWLENRDDVPSTFTFNKGDLKVMNSFLGVRPGQRHGGAQGEAAHHDQLCAAGRDGVQHPARVPGEEGEHAADAQREGRRRLRARELVLEPSKGHPNPIPVLKDQILTVNPGRVQVDERVTRTFILSNDGQSAFDYSVTAPERRYVTIEGATGSVAAMSRAVITLSYSPTAEERLRQFRMQFRIGGKLSYQVGVQASTYVPKLQLSFERYDFGPRFVGGFTMTSVAGGGSSEISTVLSIVNLDKEDVNVECGMSEGTEWCTLSHTNFVAKSNGTNEVRITFHPDDVRVYTDKLRLLLNGAYPVFVSITGEGVHPHVEIVNRFAKFGVVRVGERRDVELRLKCASRIPTPISFMGCLPEDLLKRGVSIGLVQLSTVLKPREVRNITLSFKPPKRMGEFQREVKMLVCGREQPFAMISGACEDAETRLDTNMLVFSDVVMGSSVTRRVMIMNTGDIAQKFSWRHIPSTGELTVNPVSGFIQAHTDLACDFVYRPSSAASAVNQKVMLELECAPPLTLHVEAGGMSRPPPKETVHFNCRARQVDTQRVVLENPSAQSWTFTPVVDNSLWSAPSSITIKPKAKGEVELQYAPMRETKKEKDVGTLFIAQQEGCGITYQLEGTAEAAGPSAPVREIDLVTNAAQTVNFPVSNWSSTPTNFTRVIEWTSPPNLDPGLITVKGSASIDVPAQSAGENSVSFQCMKEGQYRGVVRFNCNSNPDLNQYYELQLKVATVVASAAVAAVMEVRGPARVRTTANIPIGNPLSKPLHVTCKLDGPPESLGSLVVPSSIMVPPKNAVNLGIEFMPLVHRAYAPVKVLLTCPDLDASTYTLNLQSTPAPAERLTRITCPLGQQTHFTLTFTHHTKTATEFAIKVIGDAAGASMSTATKGSPVPSLSRAPNQSATVKATPITNARGQELSAEFIFEPRALGVTKDVIEFVSPLGGTFTFPILTTCVAPQPLGPFQLHSGQNLQLPFRNVFTETLVVQVTSDSPFFTVGKKTENIAAKKVVNIAVQCKMGDAKEEQVPEMVFGKLMISSTIPGEKTPVEWIYYLEGTRDAKKK</sequence>
<comment type="caution">
    <text evidence="2">The sequence shown here is derived from an EMBL/GenBank/DDBJ whole genome shotgun (WGS) entry which is preliminary data.</text>
</comment>
<dbReference type="NCBIfam" id="NF012200">
    <property type="entry name" value="choice_anch_D"/>
    <property type="match status" value="1"/>
</dbReference>
<reference evidence="2 3" key="1">
    <citation type="journal article" date="2013" name="PLoS ONE">
        <title>Predicting the Proteins of Angomonas deanei, Strigomonas culicis and Their Respective Endosymbionts Reveals New Aspects of the Trypanosomatidae Family.</title>
        <authorList>
            <person name="Motta M.C."/>
            <person name="Martins A.C."/>
            <person name="de Souza S.S."/>
            <person name="Catta-Preta C.M."/>
            <person name="Silva R."/>
            <person name="Klein C.C."/>
            <person name="de Almeida L.G."/>
            <person name="de Lima Cunha O."/>
            <person name="Ciapina L.P."/>
            <person name="Brocchi M."/>
            <person name="Colabardini A.C."/>
            <person name="de Araujo Lima B."/>
            <person name="Machado C.R."/>
            <person name="de Almeida Soares C.M."/>
            <person name="Probst C.M."/>
            <person name="de Menezes C.B."/>
            <person name="Thompson C.E."/>
            <person name="Bartholomeu D.C."/>
            <person name="Gradia D.F."/>
            <person name="Pavoni D.P."/>
            <person name="Grisard E.C."/>
            <person name="Fantinatti-Garboggini F."/>
            <person name="Marchini F.K."/>
            <person name="Rodrigues-Luiz G.F."/>
            <person name="Wagner G."/>
            <person name="Goldman G.H."/>
            <person name="Fietto J.L."/>
            <person name="Elias M.C."/>
            <person name="Goldman M.H."/>
            <person name="Sagot M.F."/>
            <person name="Pereira M."/>
            <person name="Stoco P.H."/>
            <person name="de Mendonca-Neto R.P."/>
            <person name="Teixeira S.M."/>
            <person name="Maciel T.E."/>
            <person name="de Oliveira Mendes T.A."/>
            <person name="Urmenyi T.P."/>
            <person name="de Souza W."/>
            <person name="Schenkman S."/>
            <person name="de Vasconcelos A.T."/>
        </authorList>
    </citation>
    <scope>NUCLEOTIDE SEQUENCE [LARGE SCALE GENOMIC DNA]</scope>
</reference>
<dbReference type="Gene3D" id="2.60.40.10">
    <property type="entry name" value="Immunoglobulins"/>
    <property type="match status" value="8"/>
</dbReference>
<dbReference type="OrthoDB" id="442692at2759"/>
<dbReference type="InterPro" id="IPR033305">
    <property type="entry name" value="Hydin-like"/>
</dbReference>
<dbReference type="PANTHER" id="PTHR23053">
    <property type="entry name" value="DLEC1 DELETED IN LUNG AND ESOPHAGEAL CANCER 1"/>
    <property type="match status" value="1"/>
</dbReference>
<keyword evidence="3" id="KW-1185">Reference proteome</keyword>
<protein>
    <recommendedName>
        <fullName evidence="4">Abnormal spindle-like microcephaly-associated protein ASH domain-containing protein</fullName>
    </recommendedName>
</protein>
<feature type="compositionally biased region" description="Basic and acidic residues" evidence="1">
    <location>
        <begin position="658"/>
        <end position="671"/>
    </location>
</feature>
<dbReference type="GO" id="GO:1904158">
    <property type="term" value="P:axonemal central apparatus assembly"/>
    <property type="evidence" value="ECO:0007669"/>
    <property type="project" value="TreeGrafter"/>
</dbReference>
<evidence type="ECO:0000256" key="1">
    <source>
        <dbReference type="SAM" id="MobiDB-lite"/>
    </source>
</evidence>
<name>S9TTE2_9TRYP</name>
<dbReference type="PANTHER" id="PTHR23053:SF0">
    <property type="entry name" value="HYDROCEPHALUS-INDUCING PROTEIN HOMOLOG"/>
    <property type="match status" value="1"/>
</dbReference>
<proteinExistence type="predicted"/>
<dbReference type="Proteomes" id="UP000015354">
    <property type="component" value="Unassembled WGS sequence"/>
</dbReference>
<dbReference type="GO" id="GO:0003341">
    <property type="term" value="P:cilium movement"/>
    <property type="evidence" value="ECO:0007669"/>
    <property type="project" value="TreeGrafter"/>
</dbReference>